<dbReference type="GO" id="GO:0055056">
    <property type="term" value="F:D-glucose transmembrane transporter activity"/>
    <property type="evidence" value="ECO:0007669"/>
    <property type="project" value="InterPro"/>
</dbReference>
<keyword evidence="7 8" id="KW-0472">Membrane</keyword>
<dbReference type="GO" id="GO:1904659">
    <property type="term" value="P:D-glucose transmembrane transport"/>
    <property type="evidence" value="ECO:0007669"/>
    <property type="project" value="InterPro"/>
</dbReference>
<dbReference type="NCBIfam" id="TIGR01272">
    <property type="entry name" value="gluP"/>
    <property type="match status" value="1"/>
</dbReference>
<keyword evidence="5 8" id="KW-0812">Transmembrane</keyword>
<comment type="function">
    <text evidence="1">Intake of glucose and galactose.</text>
</comment>
<feature type="transmembrane region" description="Helical" evidence="8">
    <location>
        <begin position="306"/>
        <end position="326"/>
    </location>
</feature>
<keyword evidence="11" id="KW-1185">Reference proteome</keyword>
<evidence type="ECO:0000256" key="2">
    <source>
        <dbReference type="ARBA" id="ARBA00004429"/>
    </source>
</evidence>
<dbReference type="PANTHER" id="PTHR43702">
    <property type="entry name" value="L-FUCOSE-PROTON SYMPORTER"/>
    <property type="match status" value="1"/>
</dbReference>
<dbReference type="Pfam" id="PF07690">
    <property type="entry name" value="MFS_1"/>
    <property type="match status" value="1"/>
</dbReference>
<comment type="subcellular location">
    <subcellularLocation>
        <location evidence="2">Cell inner membrane</location>
        <topology evidence="2">Multi-pass membrane protein</topology>
    </subcellularLocation>
</comment>
<evidence type="ECO:0000256" key="5">
    <source>
        <dbReference type="ARBA" id="ARBA00022692"/>
    </source>
</evidence>
<sequence length="428" mass="47592">MDKKTYNKSLYIIAVLFFVFGFVTWINAMLIPYFKICCELNNLESYFVAFAFYISYLFISFPASLLLKKYGFKNGMMIGFFVMAIGAFIFVPAALLRNYMLFLVGLFTLGAGLAVLQTAANPYVTILGPKKSAAMRFSIMGICNKFAGILAPLLFAAVILQSSDQAVFEKVKSMGTVERAPILDELIRRVIVPYSCVGVILVLLGFLVRFSSLPEINTEEEDEVTAESNKGKRNIFQFPHLVLGAFAIFVHVGSQVIAVDTIIGYAHSMDISLLEAKVFPSYTLAATIVGYILGISLIPKYLSQILALRICIILGVIFTLCIVFFNGRVTILGHQADISIWFIVLLGFANSMIWAGIWPLSMDRLGRFIKIGAAILIMGLSGNAVMPLLYGHLADIYGLQNAYLVLLPCYVYLLFYAYKGYKLERWVS</sequence>
<dbReference type="InterPro" id="IPR011701">
    <property type="entry name" value="MFS"/>
</dbReference>
<organism evidence="10 11">
    <name type="scientific">Pedobacter caeni</name>
    <dbReference type="NCBI Taxonomy" id="288992"/>
    <lineage>
        <taxon>Bacteria</taxon>
        <taxon>Pseudomonadati</taxon>
        <taxon>Bacteroidota</taxon>
        <taxon>Sphingobacteriia</taxon>
        <taxon>Sphingobacteriales</taxon>
        <taxon>Sphingobacteriaceae</taxon>
        <taxon>Pedobacter</taxon>
    </lineage>
</organism>
<feature type="transmembrane region" description="Helical" evidence="8">
    <location>
        <begin position="338"/>
        <end position="359"/>
    </location>
</feature>
<feature type="transmembrane region" description="Helical" evidence="8">
    <location>
        <begin position="12"/>
        <end position="34"/>
    </location>
</feature>
<evidence type="ECO:0000256" key="1">
    <source>
        <dbReference type="ARBA" id="ARBA00003321"/>
    </source>
</evidence>
<feature type="transmembrane region" description="Helical" evidence="8">
    <location>
        <begin position="137"/>
        <end position="160"/>
    </location>
</feature>
<dbReference type="CDD" id="cd17394">
    <property type="entry name" value="MFS_FucP_like"/>
    <property type="match status" value="1"/>
</dbReference>
<feature type="transmembrane region" description="Helical" evidence="8">
    <location>
        <begin position="279"/>
        <end position="299"/>
    </location>
</feature>
<feature type="transmembrane region" description="Helical" evidence="8">
    <location>
        <begin position="74"/>
        <end position="93"/>
    </location>
</feature>
<accession>A0A1M5B0S5</accession>
<dbReference type="Proteomes" id="UP000184287">
    <property type="component" value="Unassembled WGS sequence"/>
</dbReference>
<protein>
    <submittedName>
        <fullName evidence="10">Glucose/galactose transporter</fullName>
    </submittedName>
</protein>
<dbReference type="SUPFAM" id="SSF103473">
    <property type="entry name" value="MFS general substrate transporter"/>
    <property type="match status" value="1"/>
</dbReference>
<evidence type="ECO:0000256" key="3">
    <source>
        <dbReference type="ARBA" id="ARBA00009120"/>
    </source>
</evidence>
<feature type="transmembrane region" description="Helical" evidence="8">
    <location>
        <begin position="99"/>
        <end position="116"/>
    </location>
</feature>
<feature type="transmembrane region" description="Helical" evidence="8">
    <location>
        <begin position="396"/>
        <end position="418"/>
    </location>
</feature>
<evidence type="ECO:0000256" key="6">
    <source>
        <dbReference type="ARBA" id="ARBA00022989"/>
    </source>
</evidence>
<evidence type="ECO:0000259" key="9">
    <source>
        <dbReference type="PROSITE" id="PS50850"/>
    </source>
</evidence>
<dbReference type="InterPro" id="IPR005964">
    <property type="entry name" value="Glc/Gal_transptr_bac"/>
</dbReference>
<feature type="transmembrane region" description="Helical" evidence="8">
    <location>
        <begin position="191"/>
        <end position="208"/>
    </location>
</feature>
<dbReference type="EMBL" id="FQUQ01000002">
    <property type="protein sequence ID" value="SHF36050.1"/>
    <property type="molecule type" value="Genomic_DNA"/>
</dbReference>
<proteinExistence type="inferred from homology"/>
<dbReference type="RefSeq" id="WP_073231167.1">
    <property type="nucleotide sequence ID" value="NZ_FQUQ01000002.1"/>
</dbReference>
<dbReference type="InterPro" id="IPR020846">
    <property type="entry name" value="MFS_dom"/>
</dbReference>
<evidence type="ECO:0000313" key="10">
    <source>
        <dbReference type="EMBL" id="SHF36050.1"/>
    </source>
</evidence>
<dbReference type="OrthoDB" id="9786665at2"/>
<reference evidence="11" key="1">
    <citation type="submission" date="2016-11" db="EMBL/GenBank/DDBJ databases">
        <authorList>
            <person name="Varghese N."/>
            <person name="Submissions S."/>
        </authorList>
    </citation>
    <scope>NUCLEOTIDE SEQUENCE [LARGE SCALE GENOMIC DNA]</scope>
    <source>
        <strain evidence="11">DSM 16990</strain>
    </source>
</reference>
<comment type="similarity">
    <text evidence="3">Belongs to the major facilitator superfamily. FHS transporter (TC 2.A.1.7) family.</text>
</comment>
<evidence type="ECO:0000256" key="8">
    <source>
        <dbReference type="SAM" id="Phobius"/>
    </source>
</evidence>
<feature type="transmembrane region" description="Helical" evidence="8">
    <location>
        <begin position="46"/>
        <end position="67"/>
    </location>
</feature>
<keyword evidence="4" id="KW-1003">Cell membrane</keyword>
<dbReference type="GO" id="GO:0005886">
    <property type="term" value="C:plasma membrane"/>
    <property type="evidence" value="ECO:0007669"/>
    <property type="project" value="UniProtKB-SubCell"/>
</dbReference>
<evidence type="ECO:0000313" key="11">
    <source>
        <dbReference type="Proteomes" id="UP000184287"/>
    </source>
</evidence>
<feature type="transmembrane region" description="Helical" evidence="8">
    <location>
        <begin position="241"/>
        <end position="267"/>
    </location>
</feature>
<evidence type="ECO:0000256" key="4">
    <source>
        <dbReference type="ARBA" id="ARBA00022475"/>
    </source>
</evidence>
<dbReference type="AlphaFoldDB" id="A0A1M5B0S5"/>
<dbReference type="GO" id="GO:0005354">
    <property type="term" value="F:galactose transmembrane transporter activity"/>
    <property type="evidence" value="ECO:0007669"/>
    <property type="project" value="InterPro"/>
</dbReference>
<name>A0A1M5B0S5_9SPHI</name>
<dbReference type="InterPro" id="IPR036259">
    <property type="entry name" value="MFS_trans_sf"/>
</dbReference>
<feature type="domain" description="Major facilitator superfamily (MFS) profile" evidence="9">
    <location>
        <begin position="9"/>
        <end position="425"/>
    </location>
</feature>
<dbReference type="InterPro" id="IPR050375">
    <property type="entry name" value="MFS_TsgA-like"/>
</dbReference>
<dbReference type="PANTHER" id="PTHR43702:SF12">
    <property type="entry name" value="N-ACETYL GLUCOSAMINE TRANSPORTER NAGP"/>
    <property type="match status" value="1"/>
</dbReference>
<gene>
    <name evidence="10" type="ORF">SAMN04488522_102970</name>
</gene>
<dbReference type="STRING" id="288992.SAMN04488522_102970"/>
<keyword evidence="6 8" id="KW-1133">Transmembrane helix</keyword>
<evidence type="ECO:0000256" key="7">
    <source>
        <dbReference type="ARBA" id="ARBA00023136"/>
    </source>
</evidence>
<dbReference type="PROSITE" id="PS50850">
    <property type="entry name" value="MFS"/>
    <property type="match status" value="1"/>
</dbReference>
<dbReference type="Gene3D" id="1.20.1250.20">
    <property type="entry name" value="MFS general substrate transporter like domains"/>
    <property type="match status" value="2"/>
</dbReference>
<feature type="transmembrane region" description="Helical" evidence="8">
    <location>
        <begin position="371"/>
        <end position="390"/>
    </location>
</feature>